<sequence length="48" mass="6159">MYRELKFYKDDMKAEYLYFWADTFFSWKKGEFEEFAEMYKEIGLPFWC</sequence>
<dbReference type="EMBL" id="BARS01049341">
    <property type="protein sequence ID" value="GAG31895.1"/>
    <property type="molecule type" value="Genomic_DNA"/>
</dbReference>
<gene>
    <name evidence="1" type="ORF">S01H1_73815</name>
</gene>
<proteinExistence type="predicted"/>
<reference evidence="1" key="1">
    <citation type="journal article" date="2014" name="Front. Microbiol.">
        <title>High frequency of phylogenetically diverse reductive dehalogenase-homologous genes in deep subseafloor sedimentary metagenomes.</title>
        <authorList>
            <person name="Kawai M."/>
            <person name="Futagami T."/>
            <person name="Toyoda A."/>
            <person name="Takaki Y."/>
            <person name="Nishi S."/>
            <person name="Hori S."/>
            <person name="Arai W."/>
            <person name="Tsubouchi T."/>
            <person name="Morono Y."/>
            <person name="Uchiyama I."/>
            <person name="Ito T."/>
            <person name="Fujiyama A."/>
            <person name="Inagaki F."/>
            <person name="Takami H."/>
        </authorList>
    </citation>
    <scope>NUCLEOTIDE SEQUENCE</scope>
    <source>
        <strain evidence="1">Expedition CK06-06</strain>
    </source>
</reference>
<comment type="caution">
    <text evidence="1">The sequence shown here is derived from an EMBL/GenBank/DDBJ whole genome shotgun (WGS) entry which is preliminary data.</text>
</comment>
<dbReference type="AlphaFoldDB" id="X0WMM5"/>
<accession>X0WMM5</accession>
<protein>
    <submittedName>
        <fullName evidence="1">Uncharacterized protein</fullName>
    </submittedName>
</protein>
<evidence type="ECO:0000313" key="1">
    <source>
        <dbReference type="EMBL" id="GAG31895.1"/>
    </source>
</evidence>
<feature type="non-terminal residue" evidence="1">
    <location>
        <position position="48"/>
    </location>
</feature>
<name>X0WMM5_9ZZZZ</name>
<organism evidence="1">
    <name type="scientific">marine sediment metagenome</name>
    <dbReference type="NCBI Taxonomy" id="412755"/>
    <lineage>
        <taxon>unclassified sequences</taxon>
        <taxon>metagenomes</taxon>
        <taxon>ecological metagenomes</taxon>
    </lineage>
</organism>